<sequence>MKNPRILPILILTLFVVSCSGVDVVRHKTDVRAENDAAENRNIPETVYGDAWGSLFDDFTGGSGAAGFSGSMTFKVALSKVNFMPLASVDGNSGMIITEWYNISDENNRIKLNIQVLNNEMNDESISVQLFKQRYVE</sequence>
<dbReference type="AlphaFoldDB" id="A0A382U359"/>
<evidence type="ECO:0008006" key="2">
    <source>
        <dbReference type="Google" id="ProtNLM"/>
    </source>
</evidence>
<evidence type="ECO:0000313" key="1">
    <source>
        <dbReference type="EMBL" id="SVD28392.1"/>
    </source>
</evidence>
<gene>
    <name evidence="1" type="ORF">METZ01_LOCUS381246</name>
</gene>
<feature type="non-terminal residue" evidence="1">
    <location>
        <position position="137"/>
    </location>
</feature>
<dbReference type="InterPro" id="IPR021959">
    <property type="entry name" value="DUF3576"/>
</dbReference>
<name>A0A382U359_9ZZZZ</name>
<reference evidence="1" key="1">
    <citation type="submission" date="2018-05" db="EMBL/GenBank/DDBJ databases">
        <authorList>
            <person name="Lanie J.A."/>
            <person name="Ng W.-L."/>
            <person name="Kazmierczak K.M."/>
            <person name="Andrzejewski T.M."/>
            <person name="Davidsen T.M."/>
            <person name="Wayne K.J."/>
            <person name="Tettelin H."/>
            <person name="Glass J.I."/>
            <person name="Rusch D."/>
            <person name="Podicherti R."/>
            <person name="Tsui H.-C.T."/>
            <person name="Winkler M.E."/>
        </authorList>
    </citation>
    <scope>NUCLEOTIDE SEQUENCE</scope>
</reference>
<organism evidence="1">
    <name type="scientific">marine metagenome</name>
    <dbReference type="NCBI Taxonomy" id="408172"/>
    <lineage>
        <taxon>unclassified sequences</taxon>
        <taxon>metagenomes</taxon>
        <taxon>ecological metagenomes</taxon>
    </lineage>
</organism>
<dbReference type="Pfam" id="PF12100">
    <property type="entry name" value="DUF3576"/>
    <property type="match status" value="1"/>
</dbReference>
<protein>
    <recommendedName>
        <fullName evidence="2">Lipoprotein</fullName>
    </recommendedName>
</protein>
<dbReference type="PROSITE" id="PS51257">
    <property type="entry name" value="PROKAR_LIPOPROTEIN"/>
    <property type="match status" value="1"/>
</dbReference>
<dbReference type="EMBL" id="UINC01140947">
    <property type="protein sequence ID" value="SVD28392.1"/>
    <property type="molecule type" value="Genomic_DNA"/>
</dbReference>
<accession>A0A382U359</accession>
<proteinExistence type="predicted"/>